<feature type="transmembrane region" description="Helical" evidence="7">
    <location>
        <begin position="104"/>
        <end position="127"/>
    </location>
</feature>
<dbReference type="GO" id="GO:0016020">
    <property type="term" value="C:membrane"/>
    <property type="evidence" value="ECO:0007669"/>
    <property type="project" value="UniProtKB-SubCell"/>
</dbReference>
<gene>
    <name evidence="9" type="ORF">FVEG_03235</name>
</gene>
<keyword evidence="10" id="KW-1185">Reference proteome</keyword>
<dbReference type="InterPro" id="IPR037519">
    <property type="entry name" value="LITAF_fam"/>
</dbReference>
<evidence type="ECO:0000256" key="3">
    <source>
        <dbReference type="ARBA" id="ARBA00022723"/>
    </source>
</evidence>
<accession>W7M0D9</accession>
<dbReference type="EMBL" id="CM000582">
    <property type="protein sequence ID" value="EWG41045.1"/>
    <property type="molecule type" value="Genomic_DNA"/>
</dbReference>
<evidence type="ECO:0000313" key="10">
    <source>
        <dbReference type="Proteomes" id="UP000009096"/>
    </source>
</evidence>
<evidence type="ECO:0000313" key="9">
    <source>
        <dbReference type="EMBL" id="EWG41045.1"/>
    </source>
</evidence>
<dbReference type="STRING" id="334819.W7M0D9"/>
<sequence length="168" mass="19265">MENSTPNPEHHQHHAHHSLEDDNQKPPSTRSIEFSSPLAQPPVKRSPPVHLKGDERKDPLKPELKEELPLSVLLDELKRRSEYVVCPRCKVWARTTTREKSGNLTHATALSIAISSYLWLAWIPYFINKLKNVLHHCGNCELLLAEYHRSGYTEVFAFPMVRTGVDDN</sequence>
<feature type="compositionally biased region" description="Polar residues" evidence="6">
    <location>
        <begin position="25"/>
        <end position="38"/>
    </location>
</feature>
<organism evidence="9 10">
    <name type="scientific">Gibberella moniliformis (strain M3125 / FGSC 7600)</name>
    <name type="common">Maize ear and stalk rot fungus</name>
    <name type="synonym">Fusarium verticillioides</name>
    <dbReference type="NCBI Taxonomy" id="334819"/>
    <lineage>
        <taxon>Eukaryota</taxon>
        <taxon>Fungi</taxon>
        <taxon>Dikarya</taxon>
        <taxon>Ascomycota</taxon>
        <taxon>Pezizomycotina</taxon>
        <taxon>Sordariomycetes</taxon>
        <taxon>Hypocreomycetidae</taxon>
        <taxon>Hypocreales</taxon>
        <taxon>Nectriaceae</taxon>
        <taxon>Fusarium</taxon>
        <taxon>Fusarium fujikuroi species complex</taxon>
    </lineage>
</organism>
<reference evidence="9 10" key="1">
    <citation type="journal article" date="2010" name="Nature">
        <title>Comparative genomics reveals mobile pathogenicity chromosomes in Fusarium.</title>
        <authorList>
            <person name="Ma L.J."/>
            <person name="van der Does H.C."/>
            <person name="Borkovich K.A."/>
            <person name="Coleman J.J."/>
            <person name="Daboussi M.J."/>
            <person name="Di Pietro A."/>
            <person name="Dufresne M."/>
            <person name="Freitag M."/>
            <person name="Grabherr M."/>
            <person name="Henrissat B."/>
            <person name="Houterman P.M."/>
            <person name="Kang S."/>
            <person name="Shim W.B."/>
            <person name="Woloshuk C."/>
            <person name="Xie X."/>
            <person name="Xu J.R."/>
            <person name="Antoniw J."/>
            <person name="Baker S.E."/>
            <person name="Bluhm B.H."/>
            <person name="Breakspear A."/>
            <person name="Brown D.W."/>
            <person name="Butchko R.A."/>
            <person name="Chapman S."/>
            <person name="Coulson R."/>
            <person name="Coutinho P.M."/>
            <person name="Danchin E.G."/>
            <person name="Diener A."/>
            <person name="Gale L.R."/>
            <person name="Gardiner D.M."/>
            <person name="Goff S."/>
            <person name="Hammond-Kosack K.E."/>
            <person name="Hilburn K."/>
            <person name="Hua-Van A."/>
            <person name="Jonkers W."/>
            <person name="Kazan K."/>
            <person name="Kodira C.D."/>
            <person name="Koehrsen M."/>
            <person name="Kumar L."/>
            <person name="Lee Y.H."/>
            <person name="Li L."/>
            <person name="Manners J.M."/>
            <person name="Miranda-Saavedra D."/>
            <person name="Mukherjee M."/>
            <person name="Park G."/>
            <person name="Park J."/>
            <person name="Park S.Y."/>
            <person name="Proctor R.H."/>
            <person name="Regev A."/>
            <person name="Ruiz-Roldan M.C."/>
            <person name="Sain D."/>
            <person name="Sakthikumar S."/>
            <person name="Sykes S."/>
            <person name="Schwartz D.C."/>
            <person name="Turgeon B.G."/>
            <person name="Wapinski I."/>
            <person name="Yoder O."/>
            <person name="Young S."/>
            <person name="Zeng Q."/>
            <person name="Zhou S."/>
            <person name="Galagan J."/>
            <person name="Cuomo C.A."/>
            <person name="Kistler H.C."/>
            <person name="Rep M."/>
        </authorList>
    </citation>
    <scope>NUCLEOTIDE SEQUENCE [LARGE SCALE GENOMIC DNA]</scope>
    <source>
        <strain evidence="10">M3125 / FGSC 7600</strain>
    </source>
</reference>
<feature type="domain" description="LITAF" evidence="8">
    <location>
        <begin position="66"/>
        <end position="149"/>
    </location>
</feature>
<dbReference type="Proteomes" id="UP000009096">
    <property type="component" value="Chromosome 5"/>
</dbReference>
<dbReference type="SMART" id="SM00714">
    <property type="entry name" value="LITAF"/>
    <property type="match status" value="1"/>
</dbReference>
<comment type="similarity">
    <text evidence="2">Belongs to the CDIP1/LITAF family.</text>
</comment>
<feature type="region of interest" description="Disordered" evidence="6">
    <location>
        <begin position="1"/>
        <end position="63"/>
    </location>
</feature>
<protein>
    <recommendedName>
        <fullName evidence="8">LITAF domain-containing protein</fullName>
    </recommendedName>
</protein>
<evidence type="ECO:0000256" key="6">
    <source>
        <dbReference type="SAM" id="MobiDB-lite"/>
    </source>
</evidence>
<dbReference type="PROSITE" id="PS51837">
    <property type="entry name" value="LITAF"/>
    <property type="match status" value="1"/>
</dbReference>
<dbReference type="InterPro" id="IPR006629">
    <property type="entry name" value="LITAF"/>
</dbReference>
<evidence type="ECO:0000256" key="5">
    <source>
        <dbReference type="ARBA" id="ARBA00023136"/>
    </source>
</evidence>
<dbReference type="EMBL" id="DS022244">
    <property type="protein sequence ID" value="EWG41045.1"/>
    <property type="molecule type" value="Genomic_DNA"/>
</dbReference>
<proteinExistence type="inferred from homology"/>
<name>W7M0D9_GIBM7</name>
<evidence type="ECO:0000259" key="8">
    <source>
        <dbReference type="PROSITE" id="PS51837"/>
    </source>
</evidence>
<dbReference type="GeneID" id="30061389"/>
<dbReference type="AlphaFoldDB" id="W7M0D9"/>
<evidence type="ECO:0000256" key="4">
    <source>
        <dbReference type="ARBA" id="ARBA00022833"/>
    </source>
</evidence>
<dbReference type="GO" id="GO:0008270">
    <property type="term" value="F:zinc ion binding"/>
    <property type="evidence" value="ECO:0007669"/>
    <property type="project" value="TreeGrafter"/>
</dbReference>
<dbReference type="KEGG" id="fvr:FVEG_03235"/>
<feature type="compositionally biased region" description="Basic and acidic residues" evidence="6">
    <location>
        <begin position="51"/>
        <end position="63"/>
    </location>
</feature>
<evidence type="ECO:0000256" key="7">
    <source>
        <dbReference type="SAM" id="Phobius"/>
    </source>
</evidence>
<keyword evidence="3" id="KW-0479">Metal-binding</keyword>
<keyword evidence="7" id="KW-0812">Transmembrane</keyword>
<evidence type="ECO:0000256" key="1">
    <source>
        <dbReference type="ARBA" id="ARBA00004170"/>
    </source>
</evidence>
<dbReference type="VEuPathDB" id="FungiDB:FVEG_03235"/>
<keyword evidence="5 7" id="KW-0472">Membrane</keyword>
<comment type="subcellular location">
    <subcellularLocation>
        <location evidence="1">Membrane</location>
        <topology evidence="1">Peripheral membrane protein</topology>
    </subcellularLocation>
</comment>
<dbReference type="PANTHER" id="PTHR23292">
    <property type="entry name" value="LIPOPOLYSACCHARIDE-INDUCED TUMOR NECROSIS FACTOR-ALPHA FACTOR"/>
    <property type="match status" value="1"/>
</dbReference>
<dbReference type="PANTHER" id="PTHR23292:SF6">
    <property type="entry name" value="FI16602P1-RELATED"/>
    <property type="match status" value="1"/>
</dbReference>
<evidence type="ECO:0000256" key="2">
    <source>
        <dbReference type="ARBA" id="ARBA00005975"/>
    </source>
</evidence>
<keyword evidence="4" id="KW-0862">Zinc</keyword>
<keyword evidence="7" id="KW-1133">Transmembrane helix</keyword>
<dbReference type="OrthoDB" id="5599753at2759"/>
<dbReference type="Pfam" id="PF10601">
    <property type="entry name" value="zf-LITAF-like"/>
    <property type="match status" value="1"/>
</dbReference>
<dbReference type="RefSeq" id="XP_018747236.1">
    <property type="nucleotide sequence ID" value="XM_018890844.1"/>
</dbReference>